<comment type="similarity">
    <text evidence="2">Belongs to the EIF-2B alpha/beta/delta subunits family. MtnA subfamily.</text>
</comment>
<dbReference type="NCBIfam" id="NF004326">
    <property type="entry name" value="PRK05720.1"/>
    <property type="match status" value="1"/>
</dbReference>
<comment type="pathway">
    <text evidence="2">Amino-acid biosynthesis; L-methionine biosynthesis via salvage pathway; L-methionine from S-methyl-5-thio-alpha-D-ribose 1-phosphate: step 1/6.</text>
</comment>
<dbReference type="InterPro" id="IPR000649">
    <property type="entry name" value="IF-2B-related"/>
</dbReference>
<dbReference type="SUPFAM" id="SSF100950">
    <property type="entry name" value="NagB/RpiA/CoA transferase-like"/>
    <property type="match status" value="1"/>
</dbReference>
<feature type="binding site" evidence="2">
    <location>
        <position position="89"/>
    </location>
    <ligand>
        <name>substrate</name>
    </ligand>
</feature>
<proteinExistence type="inferred from homology"/>
<dbReference type="GO" id="GO:0046523">
    <property type="term" value="F:S-methyl-5-thioribose-1-phosphate isomerase activity"/>
    <property type="evidence" value="ECO:0007669"/>
    <property type="project" value="UniProtKB-UniRule"/>
</dbReference>
<dbReference type="InterPro" id="IPR037171">
    <property type="entry name" value="NagB/RpiA_transferase-like"/>
</dbReference>
<reference evidence="3 4" key="1">
    <citation type="submission" date="2018-06" db="EMBL/GenBank/DDBJ databases">
        <title>Extensive metabolic versatility and redundancy in microbially diverse, dynamic hydrothermal sediments.</title>
        <authorList>
            <person name="Dombrowski N."/>
            <person name="Teske A."/>
            <person name="Baker B.J."/>
        </authorList>
    </citation>
    <scope>NUCLEOTIDE SEQUENCE [LARGE SCALE GENOMIC DNA]</scope>
    <source>
        <strain evidence="3">B35_G9</strain>
    </source>
</reference>
<dbReference type="Gene3D" id="3.40.50.10470">
    <property type="entry name" value="Translation initiation factor eif-2b, domain 2"/>
    <property type="match status" value="1"/>
</dbReference>
<dbReference type="PANTHER" id="PTHR43475">
    <property type="entry name" value="METHYLTHIORIBOSE-1-PHOSPHATE ISOMERASE"/>
    <property type="match status" value="1"/>
</dbReference>
<dbReference type="Pfam" id="PF01008">
    <property type="entry name" value="IF-2B"/>
    <property type="match status" value="1"/>
</dbReference>
<sequence>MMLKPISYKNDKIIILDQTKIPEDEIYIEVDTIEVLYEAIKMLKIRGAPLLGIAAAYGIRLSSTINLNKNIDDYKNCLLNDITILKSSRPTAVNLFNVLNKAEKSINSYNDKFRIHESLVSLAVKTHEEDREMCDKIADNGVNLIKNNAKILTHCNTGVLATGGIGTALGIIYRSFWKGKKPDVYVGETRPLLQGARLTAFELTNEGINVHIIPDSARAYIMMEKKIDIVITGADRIAMNGDTANKIGTFDTAINARYFNIPFYIAAPTSTFDKNASDMNDIPIEQRNPEELYKVGYQGLTKTKADFINPAFDITPNKLINGIITEKGIILPPYEKNIPDFI</sequence>
<dbReference type="GO" id="GO:0019509">
    <property type="term" value="P:L-methionine salvage from methylthioadenosine"/>
    <property type="evidence" value="ECO:0007669"/>
    <property type="project" value="UniProtKB-UniRule"/>
</dbReference>
<evidence type="ECO:0000256" key="2">
    <source>
        <dbReference type="HAMAP-Rule" id="MF_01678"/>
    </source>
</evidence>
<evidence type="ECO:0000256" key="1">
    <source>
        <dbReference type="ARBA" id="ARBA00023235"/>
    </source>
</evidence>
<keyword evidence="1 2" id="KW-0413">Isomerase</keyword>
<feature type="binding site" evidence="2">
    <location>
        <position position="194"/>
    </location>
    <ligand>
        <name>substrate</name>
    </ligand>
</feature>
<keyword evidence="2" id="KW-0028">Amino-acid biosynthesis</keyword>
<feature type="site" description="Transition state stabilizer" evidence="2">
    <location>
        <position position="155"/>
    </location>
</feature>
<dbReference type="InterPro" id="IPR042529">
    <property type="entry name" value="IF_2B-like_C"/>
</dbReference>
<dbReference type="InterPro" id="IPR027363">
    <property type="entry name" value="M1Pi_N"/>
</dbReference>
<dbReference type="Gene3D" id="1.20.120.420">
    <property type="entry name" value="translation initiation factor eif-2b, domain 1"/>
    <property type="match status" value="1"/>
</dbReference>
<dbReference type="HAMAP" id="MF_01678">
    <property type="entry name" value="Salvage_MtnA"/>
    <property type="match status" value="1"/>
</dbReference>
<dbReference type="InterPro" id="IPR011559">
    <property type="entry name" value="Initiation_fac_2B_a/b/d"/>
</dbReference>
<dbReference type="EMBL" id="QNBC01000086">
    <property type="protein sequence ID" value="RKX65518.1"/>
    <property type="molecule type" value="Genomic_DNA"/>
</dbReference>
<dbReference type="FunFam" id="3.40.50.10470:FF:000006">
    <property type="entry name" value="Methylthioribose-1-phosphate isomerase"/>
    <property type="match status" value="1"/>
</dbReference>
<organism evidence="3 4">
    <name type="scientific">candidate division TA06 bacterium</name>
    <dbReference type="NCBI Taxonomy" id="2250710"/>
    <lineage>
        <taxon>Bacteria</taxon>
        <taxon>Bacteria division TA06</taxon>
    </lineage>
</organism>
<dbReference type="NCBIfam" id="TIGR00512">
    <property type="entry name" value="salvage_mtnA"/>
    <property type="match status" value="1"/>
</dbReference>
<dbReference type="InterPro" id="IPR005251">
    <property type="entry name" value="IF-M1Pi"/>
</dbReference>
<dbReference type="EC" id="5.3.1.23" evidence="2"/>
<accession>A0A660S6L0</accession>
<dbReference type="PANTHER" id="PTHR43475:SF1">
    <property type="entry name" value="METHYLTHIORIBOSE-1-PHOSPHATE ISOMERASE"/>
    <property type="match status" value="1"/>
</dbReference>
<dbReference type="AlphaFoldDB" id="A0A660S6L0"/>
<dbReference type="UniPathway" id="UPA00904">
    <property type="reaction ID" value="UER00874"/>
</dbReference>
<evidence type="ECO:0000313" key="3">
    <source>
        <dbReference type="EMBL" id="RKX65518.1"/>
    </source>
</evidence>
<comment type="function">
    <text evidence="2">Catalyzes the interconversion of methylthioribose-1-phosphate (MTR-1-P) into methylthioribulose-1-phosphate (MTRu-1-P).</text>
</comment>
<feature type="binding site" evidence="2">
    <location>
        <begin position="46"/>
        <end position="48"/>
    </location>
    <ligand>
        <name>substrate</name>
    </ligand>
</feature>
<feature type="active site" description="Proton donor" evidence="2">
    <location>
        <position position="235"/>
    </location>
</feature>
<dbReference type="FunFam" id="1.20.120.420:FF:000003">
    <property type="entry name" value="Methylthioribose-1-phosphate isomerase"/>
    <property type="match status" value="1"/>
</dbReference>
<name>A0A660S6L0_UNCT6</name>
<dbReference type="Proteomes" id="UP000282321">
    <property type="component" value="Unassembled WGS sequence"/>
</dbReference>
<comment type="caution">
    <text evidence="3">The sequence shown here is derived from an EMBL/GenBank/DDBJ whole genome shotgun (WGS) entry which is preliminary data.</text>
</comment>
<evidence type="ECO:0000313" key="4">
    <source>
        <dbReference type="Proteomes" id="UP000282321"/>
    </source>
</evidence>
<gene>
    <name evidence="2 3" type="primary">mtnA</name>
    <name evidence="3" type="ORF">DRP44_06160</name>
</gene>
<protein>
    <recommendedName>
        <fullName evidence="2">Methylthioribose-1-phosphate isomerase</fullName>
        <shortName evidence="2">M1Pi</shortName>
        <shortName evidence="2">MTR-1-P isomerase</shortName>
        <ecNumber evidence="2">5.3.1.23</ecNumber>
    </recommendedName>
    <alternativeName>
        <fullName evidence="2">S-methyl-5-thioribose-1-phosphate isomerase</fullName>
    </alternativeName>
</protein>
<comment type="catalytic activity">
    <reaction evidence="2">
        <text>5-(methylsulfanyl)-alpha-D-ribose 1-phosphate = 5-(methylsulfanyl)-D-ribulose 1-phosphate</text>
        <dbReference type="Rhea" id="RHEA:19989"/>
        <dbReference type="ChEBI" id="CHEBI:58533"/>
        <dbReference type="ChEBI" id="CHEBI:58548"/>
        <dbReference type="EC" id="5.3.1.23"/>
    </reaction>
</comment>
<keyword evidence="2" id="KW-0486">Methionine biosynthesis</keyword>
<dbReference type="NCBIfam" id="TIGR00524">
    <property type="entry name" value="eIF-2B_rel"/>
    <property type="match status" value="1"/>
</dbReference>
<feature type="binding site" evidence="2">
    <location>
        <begin position="245"/>
        <end position="246"/>
    </location>
    <ligand>
        <name>substrate</name>
    </ligand>
</feature>